<evidence type="ECO:0000313" key="4">
    <source>
        <dbReference type="Proteomes" id="UP000807353"/>
    </source>
</evidence>
<dbReference type="AlphaFoldDB" id="A0A9P5YH62"/>
<evidence type="ECO:0000313" key="3">
    <source>
        <dbReference type="EMBL" id="KAF9468570.1"/>
    </source>
</evidence>
<keyword evidence="2" id="KW-0812">Transmembrane</keyword>
<feature type="region of interest" description="Disordered" evidence="1">
    <location>
        <begin position="105"/>
        <end position="140"/>
    </location>
</feature>
<feature type="transmembrane region" description="Helical" evidence="2">
    <location>
        <begin position="236"/>
        <end position="257"/>
    </location>
</feature>
<gene>
    <name evidence="3" type="ORF">BDZ94DRAFT_677308</name>
</gene>
<evidence type="ECO:0000256" key="1">
    <source>
        <dbReference type="SAM" id="MobiDB-lite"/>
    </source>
</evidence>
<keyword evidence="2" id="KW-1133">Transmembrane helix</keyword>
<dbReference type="EMBL" id="MU150232">
    <property type="protein sequence ID" value="KAF9468570.1"/>
    <property type="molecule type" value="Genomic_DNA"/>
</dbReference>
<feature type="transmembrane region" description="Helical" evidence="2">
    <location>
        <begin position="178"/>
        <end position="205"/>
    </location>
</feature>
<sequence>MLSLHPLKSSFEAISFVGIGLLAQLGPLIYQGVLFTKAISTLPPGYPSVYRKISPTRTTSMISTKTLVMPVQSSGGASGTDMLCILITVIAIAVYYGGNVYKKGRPPLERPPKQPSDQTPSDSSGSSPPTPPPDAGADSDSIPLPNKRGWPWFWIFLLLSNLFSFVLIWFYWPRVRMATIFGILLTLSSTFLFFAGPIASIIVTIRRKVKKHFIRTRRCLSDYFSHTGVHDTRVKIIYIDVLSILWSSVYFLVPAMACIGTFRHVLFKFSPEIQQFATKYCTSTYAWYIGRCISWFITQITWQQVVYIVSPTASVVLLKLHRTYLDERLDTLSDLATELVEKNQIAEQQKQAFQVSAPSHSDGSRARGTFRGLEASLDNENTKDQLEDQQQEQSFYQRVIDPPDALTSHRQEELVSCTAVETTTISILQIQIGEEAQAGMERVVQCSASLDFPPHQLALTGVAERREVRLLREKRLLDT</sequence>
<name>A0A9P5YH62_9AGAR</name>
<dbReference type="Proteomes" id="UP000807353">
    <property type="component" value="Unassembled WGS sequence"/>
</dbReference>
<reference evidence="3" key="1">
    <citation type="submission" date="2020-11" db="EMBL/GenBank/DDBJ databases">
        <authorList>
            <consortium name="DOE Joint Genome Institute"/>
            <person name="Ahrendt S."/>
            <person name="Riley R."/>
            <person name="Andreopoulos W."/>
            <person name="Labutti K."/>
            <person name="Pangilinan J."/>
            <person name="Ruiz-Duenas F.J."/>
            <person name="Barrasa J.M."/>
            <person name="Sanchez-Garcia M."/>
            <person name="Camarero S."/>
            <person name="Miyauchi S."/>
            <person name="Serrano A."/>
            <person name="Linde D."/>
            <person name="Babiker R."/>
            <person name="Drula E."/>
            <person name="Ayuso-Fernandez I."/>
            <person name="Pacheco R."/>
            <person name="Padilla G."/>
            <person name="Ferreira P."/>
            <person name="Barriuso J."/>
            <person name="Kellner H."/>
            <person name="Castanera R."/>
            <person name="Alfaro M."/>
            <person name="Ramirez L."/>
            <person name="Pisabarro A.G."/>
            <person name="Kuo A."/>
            <person name="Tritt A."/>
            <person name="Lipzen A."/>
            <person name="He G."/>
            <person name="Yan M."/>
            <person name="Ng V."/>
            <person name="Cullen D."/>
            <person name="Martin F."/>
            <person name="Rosso M.-N."/>
            <person name="Henrissat B."/>
            <person name="Hibbett D."/>
            <person name="Martinez A.T."/>
            <person name="Grigoriev I.V."/>
        </authorList>
    </citation>
    <scope>NUCLEOTIDE SEQUENCE</scope>
    <source>
        <strain evidence="3">CBS 247.69</strain>
    </source>
</reference>
<comment type="caution">
    <text evidence="3">The sequence shown here is derived from an EMBL/GenBank/DDBJ whole genome shotgun (WGS) entry which is preliminary data.</text>
</comment>
<feature type="compositionally biased region" description="Low complexity" evidence="1">
    <location>
        <begin position="115"/>
        <end position="127"/>
    </location>
</feature>
<feature type="transmembrane region" description="Helical" evidence="2">
    <location>
        <begin position="77"/>
        <end position="96"/>
    </location>
</feature>
<protein>
    <submittedName>
        <fullName evidence="3">Uncharacterized protein</fullName>
    </submittedName>
</protein>
<feature type="transmembrane region" description="Helical" evidence="2">
    <location>
        <begin position="152"/>
        <end position="172"/>
    </location>
</feature>
<keyword evidence="4" id="KW-1185">Reference proteome</keyword>
<accession>A0A9P5YH62</accession>
<keyword evidence="2" id="KW-0472">Membrane</keyword>
<feature type="transmembrane region" description="Helical" evidence="2">
    <location>
        <begin position="12"/>
        <end position="30"/>
    </location>
</feature>
<organism evidence="3 4">
    <name type="scientific">Collybia nuda</name>
    <dbReference type="NCBI Taxonomy" id="64659"/>
    <lineage>
        <taxon>Eukaryota</taxon>
        <taxon>Fungi</taxon>
        <taxon>Dikarya</taxon>
        <taxon>Basidiomycota</taxon>
        <taxon>Agaricomycotina</taxon>
        <taxon>Agaricomycetes</taxon>
        <taxon>Agaricomycetidae</taxon>
        <taxon>Agaricales</taxon>
        <taxon>Tricholomatineae</taxon>
        <taxon>Clitocybaceae</taxon>
        <taxon>Collybia</taxon>
    </lineage>
</organism>
<evidence type="ECO:0000256" key="2">
    <source>
        <dbReference type="SAM" id="Phobius"/>
    </source>
</evidence>
<proteinExistence type="predicted"/>